<dbReference type="SUPFAM" id="SSF46689">
    <property type="entry name" value="Homeodomain-like"/>
    <property type="match status" value="1"/>
</dbReference>
<reference evidence="9 10" key="1">
    <citation type="submission" date="2019-01" db="EMBL/GenBank/DDBJ databases">
        <title>Sequencing of cultivated peanut Arachis hypogaea provides insights into genome evolution and oil improvement.</title>
        <authorList>
            <person name="Chen X."/>
        </authorList>
    </citation>
    <scope>NUCLEOTIDE SEQUENCE [LARGE SCALE GENOMIC DNA]</scope>
    <source>
        <strain evidence="10">cv. Fuhuasheng</strain>
        <tissue evidence="9">Leaves</tissue>
    </source>
</reference>
<dbReference type="PANTHER" id="PTHR47997">
    <property type="entry name" value="MYB DOMAIN PROTEIN 55"/>
    <property type="match status" value="1"/>
</dbReference>
<evidence type="ECO:0000256" key="3">
    <source>
        <dbReference type="ARBA" id="ARBA00023015"/>
    </source>
</evidence>
<evidence type="ECO:0000256" key="4">
    <source>
        <dbReference type="ARBA" id="ARBA00023125"/>
    </source>
</evidence>
<evidence type="ECO:0000313" key="9">
    <source>
        <dbReference type="EMBL" id="RYR33776.1"/>
    </source>
</evidence>
<dbReference type="AlphaFoldDB" id="A0A445B577"/>
<comment type="subcellular location">
    <subcellularLocation>
        <location evidence="1">Nucleus</location>
    </subcellularLocation>
</comment>
<accession>A0A445B577</accession>
<evidence type="ECO:0000313" key="10">
    <source>
        <dbReference type="Proteomes" id="UP000289738"/>
    </source>
</evidence>
<name>A0A445B577_ARAHY</name>
<evidence type="ECO:0000256" key="6">
    <source>
        <dbReference type="ARBA" id="ARBA00023242"/>
    </source>
</evidence>
<evidence type="ECO:0000259" key="7">
    <source>
        <dbReference type="PROSITE" id="PS50090"/>
    </source>
</evidence>
<keyword evidence="2" id="KW-0677">Repeat</keyword>
<comment type="caution">
    <text evidence="9">The sequence shown here is derived from an EMBL/GenBank/DDBJ whole genome shotgun (WGS) entry which is preliminary data.</text>
</comment>
<evidence type="ECO:0000256" key="2">
    <source>
        <dbReference type="ARBA" id="ARBA00022737"/>
    </source>
</evidence>
<dbReference type="SMART" id="SM00717">
    <property type="entry name" value="SANT"/>
    <property type="match status" value="1"/>
</dbReference>
<dbReference type="CDD" id="cd00167">
    <property type="entry name" value="SANT"/>
    <property type="match status" value="1"/>
</dbReference>
<keyword evidence="3" id="KW-0805">Transcription regulation</keyword>
<dbReference type="PANTHER" id="PTHR47997:SF71">
    <property type="entry name" value="TRANSCRIPTION REPRESSOR MYB6-LIKE"/>
    <property type="match status" value="1"/>
</dbReference>
<evidence type="ECO:0000259" key="8">
    <source>
        <dbReference type="PROSITE" id="PS51294"/>
    </source>
</evidence>
<feature type="domain" description="HTH myb-type" evidence="8">
    <location>
        <begin position="16"/>
        <end position="60"/>
    </location>
</feature>
<dbReference type="InterPro" id="IPR009057">
    <property type="entry name" value="Homeodomain-like_sf"/>
</dbReference>
<organism evidence="9 10">
    <name type="scientific">Arachis hypogaea</name>
    <name type="common">Peanut</name>
    <dbReference type="NCBI Taxonomy" id="3818"/>
    <lineage>
        <taxon>Eukaryota</taxon>
        <taxon>Viridiplantae</taxon>
        <taxon>Streptophyta</taxon>
        <taxon>Embryophyta</taxon>
        <taxon>Tracheophyta</taxon>
        <taxon>Spermatophyta</taxon>
        <taxon>Magnoliopsida</taxon>
        <taxon>eudicotyledons</taxon>
        <taxon>Gunneridae</taxon>
        <taxon>Pentapetalae</taxon>
        <taxon>rosids</taxon>
        <taxon>fabids</taxon>
        <taxon>Fabales</taxon>
        <taxon>Fabaceae</taxon>
        <taxon>Papilionoideae</taxon>
        <taxon>50 kb inversion clade</taxon>
        <taxon>dalbergioids sensu lato</taxon>
        <taxon>Dalbergieae</taxon>
        <taxon>Pterocarpus clade</taxon>
        <taxon>Arachis</taxon>
    </lineage>
</organism>
<evidence type="ECO:0000256" key="1">
    <source>
        <dbReference type="ARBA" id="ARBA00004123"/>
    </source>
</evidence>
<dbReference type="GO" id="GO:0005634">
    <property type="term" value="C:nucleus"/>
    <property type="evidence" value="ECO:0007669"/>
    <property type="project" value="UniProtKB-SubCell"/>
</dbReference>
<dbReference type="Pfam" id="PF00249">
    <property type="entry name" value="Myb_DNA-binding"/>
    <property type="match status" value="1"/>
</dbReference>
<dbReference type="STRING" id="3818.A0A445B577"/>
<dbReference type="InterPro" id="IPR001005">
    <property type="entry name" value="SANT/Myb"/>
</dbReference>
<keyword evidence="4" id="KW-0238">DNA-binding</keyword>
<keyword evidence="10" id="KW-1185">Reference proteome</keyword>
<dbReference type="Proteomes" id="UP000289738">
    <property type="component" value="Chromosome A10"/>
</dbReference>
<feature type="domain" description="Myb-like" evidence="7">
    <location>
        <begin position="17"/>
        <end position="56"/>
    </location>
</feature>
<dbReference type="PROSITE" id="PS51294">
    <property type="entry name" value="HTH_MYB"/>
    <property type="match status" value="1"/>
</dbReference>
<sequence>MVQLALPTREASGLHPEEDDTIIRVHARFGNKWATIAQLLSGRTNNAIKNHWNSTLKRKCASMATQTLRSVSTSVVVPMSTVVVRYSLPTVMATTEGTGCGPTHPCPSPL</sequence>
<dbReference type="Gene3D" id="1.10.10.60">
    <property type="entry name" value="Homeodomain-like"/>
    <property type="match status" value="1"/>
</dbReference>
<dbReference type="GO" id="GO:0003677">
    <property type="term" value="F:DNA binding"/>
    <property type="evidence" value="ECO:0007669"/>
    <property type="project" value="UniProtKB-KW"/>
</dbReference>
<keyword evidence="6" id="KW-0539">Nucleus</keyword>
<evidence type="ECO:0000256" key="5">
    <source>
        <dbReference type="ARBA" id="ARBA00023163"/>
    </source>
</evidence>
<protein>
    <submittedName>
        <fullName evidence="9">Uncharacterized protein</fullName>
    </submittedName>
</protein>
<proteinExistence type="predicted"/>
<dbReference type="InterPro" id="IPR051953">
    <property type="entry name" value="Plant_SW-associated_TFs"/>
</dbReference>
<dbReference type="EMBL" id="SDMP01000010">
    <property type="protein sequence ID" value="RYR33776.1"/>
    <property type="molecule type" value="Genomic_DNA"/>
</dbReference>
<keyword evidence="5" id="KW-0804">Transcription</keyword>
<dbReference type="InterPro" id="IPR017930">
    <property type="entry name" value="Myb_dom"/>
</dbReference>
<dbReference type="PROSITE" id="PS50090">
    <property type="entry name" value="MYB_LIKE"/>
    <property type="match status" value="1"/>
</dbReference>
<gene>
    <name evidence="9" type="ORF">Ahy_A10g048411</name>
</gene>